<feature type="transmembrane region" description="Helical" evidence="4">
    <location>
        <begin position="12"/>
        <end position="28"/>
    </location>
</feature>
<dbReference type="PANTHER" id="PTHR30061">
    <property type="entry name" value="MALTOSE-BINDING PERIPLASMIC PROTEIN"/>
    <property type="match status" value="1"/>
</dbReference>
<keyword evidence="2" id="KW-0813">Transport</keyword>
<dbReference type="EMBL" id="JAHZIK010000015">
    <property type="protein sequence ID" value="MBW7452747.1"/>
    <property type="molecule type" value="Genomic_DNA"/>
</dbReference>
<evidence type="ECO:0000313" key="6">
    <source>
        <dbReference type="Proteomes" id="UP001519887"/>
    </source>
</evidence>
<dbReference type="PANTHER" id="PTHR30061:SF50">
    <property type="entry name" value="MALTOSE_MALTODEXTRIN-BINDING PERIPLASMIC PROTEIN"/>
    <property type="match status" value="1"/>
</dbReference>
<dbReference type="Pfam" id="PF13416">
    <property type="entry name" value="SBP_bac_8"/>
    <property type="match status" value="1"/>
</dbReference>
<protein>
    <submittedName>
        <fullName evidence="5">ABC transporter substrate-binding protein</fullName>
    </submittedName>
</protein>
<sequence length="472" mass="53406">MRELLLGEKSRVSSILILMIAVIMLLAACSSKEFSYSEADTGTANDNDDSSDVKKSSEPVTISFWFPWGGGFQKEFYDTVVKPFEAVNPDIKVQMTFVENSDNTQASGKLQTAIAGGQAPDVAMFDRFMVGQWAEMDSLEDLTWYAIHDDMASLYYPNVWSETQYKGRTYALPWNMDSRAMFYNKSMMQEAGLDPDKPPTTIAELDAMAERMFKKNSNGSYDQVGIIPWMAQGFLYTHGWNFGGQWEKNGELMPNDPQIVKALEWIQSYARKYDNKKMTNFSNSLRQRGQNPFMSGKVGFIFEGNWLLNDIDKANFEWGVAPMPSEEGNKSVTWAGGWSFVMPKGATNQDQAWRFIKFIAGKEGALLWAGRPASNYDLTCIPEVNAQLGLDKKEKMNIFIELLEHAFIRPVTPVGGFMWDEMYRIQKLAVNLQGEPKALLGEMKKNLDAELAKVKALEGSKIERNHKTKILH</sequence>
<dbReference type="Gene3D" id="3.40.190.10">
    <property type="entry name" value="Periplasmic binding protein-like II"/>
    <property type="match status" value="2"/>
</dbReference>
<keyword evidence="3" id="KW-0732">Signal</keyword>
<keyword evidence="6" id="KW-1185">Reference proteome</keyword>
<dbReference type="CDD" id="cd14748">
    <property type="entry name" value="PBP2_UgpB"/>
    <property type="match status" value="1"/>
</dbReference>
<keyword evidence="4" id="KW-0472">Membrane</keyword>
<evidence type="ECO:0000256" key="4">
    <source>
        <dbReference type="SAM" id="Phobius"/>
    </source>
</evidence>
<dbReference type="PROSITE" id="PS51257">
    <property type="entry name" value="PROKAR_LIPOPROTEIN"/>
    <property type="match status" value="1"/>
</dbReference>
<name>A0ABS7BVY2_9BACL</name>
<comment type="similarity">
    <text evidence="1">Belongs to the bacterial solute-binding protein 1 family.</text>
</comment>
<dbReference type="SUPFAM" id="SSF53850">
    <property type="entry name" value="Periplasmic binding protein-like II"/>
    <property type="match status" value="1"/>
</dbReference>
<keyword evidence="4" id="KW-1133">Transmembrane helix</keyword>
<gene>
    <name evidence="5" type="ORF">K0U00_01655</name>
</gene>
<evidence type="ECO:0000256" key="2">
    <source>
        <dbReference type="ARBA" id="ARBA00022448"/>
    </source>
</evidence>
<accession>A0ABS7BVY2</accession>
<evidence type="ECO:0000256" key="3">
    <source>
        <dbReference type="ARBA" id="ARBA00022729"/>
    </source>
</evidence>
<evidence type="ECO:0000313" key="5">
    <source>
        <dbReference type="EMBL" id="MBW7452747.1"/>
    </source>
</evidence>
<evidence type="ECO:0000256" key="1">
    <source>
        <dbReference type="ARBA" id="ARBA00008520"/>
    </source>
</evidence>
<keyword evidence="4" id="KW-0812">Transmembrane</keyword>
<proteinExistence type="inferred from homology"/>
<dbReference type="Proteomes" id="UP001519887">
    <property type="component" value="Unassembled WGS sequence"/>
</dbReference>
<organism evidence="5 6">
    <name type="scientific">Paenibacillus sepulcri</name>
    <dbReference type="NCBI Taxonomy" id="359917"/>
    <lineage>
        <taxon>Bacteria</taxon>
        <taxon>Bacillati</taxon>
        <taxon>Bacillota</taxon>
        <taxon>Bacilli</taxon>
        <taxon>Bacillales</taxon>
        <taxon>Paenibacillaceae</taxon>
        <taxon>Paenibacillus</taxon>
    </lineage>
</organism>
<reference evidence="5 6" key="1">
    <citation type="submission" date="2021-07" db="EMBL/GenBank/DDBJ databases">
        <title>Paenibacillus radiodurans sp. nov., isolated from the southeastern edge of Tengger Desert.</title>
        <authorList>
            <person name="Zhang G."/>
        </authorList>
    </citation>
    <scope>NUCLEOTIDE SEQUENCE [LARGE SCALE GENOMIC DNA]</scope>
    <source>
        <strain evidence="5 6">CCM 7311</strain>
    </source>
</reference>
<dbReference type="InterPro" id="IPR006059">
    <property type="entry name" value="SBP"/>
</dbReference>
<comment type="caution">
    <text evidence="5">The sequence shown here is derived from an EMBL/GenBank/DDBJ whole genome shotgun (WGS) entry which is preliminary data.</text>
</comment>